<accession>A0A3A4R0Y4</accession>
<dbReference type="Proteomes" id="UP000266426">
    <property type="component" value="Unassembled WGS sequence"/>
</dbReference>
<organism evidence="3 4">
    <name type="scientific">Candidatus Auribacter fodinae</name>
    <dbReference type="NCBI Taxonomy" id="2093366"/>
    <lineage>
        <taxon>Bacteria</taxon>
        <taxon>Pseudomonadati</taxon>
        <taxon>Candidatus Auribacterota</taxon>
        <taxon>Candidatus Auribacteria</taxon>
        <taxon>Candidatus Auribacterales</taxon>
        <taxon>Candidatus Auribacteraceae</taxon>
        <taxon>Candidatus Auribacter</taxon>
    </lineage>
</organism>
<dbReference type="Pfam" id="PF01875">
    <property type="entry name" value="Memo"/>
    <property type="match status" value="1"/>
</dbReference>
<dbReference type="PANTHER" id="PTHR11060">
    <property type="entry name" value="PROTEIN MEMO1"/>
    <property type="match status" value="1"/>
</dbReference>
<dbReference type="EMBL" id="QZJZ01000094">
    <property type="protein sequence ID" value="RJP56477.1"/>
    <property type="molecule type" value="Genomic_DNA"/>
</dbReference>
<dbReference type="NCBIfam" id="TIGR04336">
    <property type="entry name" value="AmmeMemoSam_B"/>
    <property type="match status" value="1"/>
</dbReference>
<protein>
    <recommendedName>
        <fullName evidence="2">MEMO1 family protein C4541_12150</fullName>
    </recommendedName>
</protein>
<name>A0A3A4R0Y4_9BACT</name>
<dbReference type="CDD" id="cd07361">
    <property type="entry name" value="MEMO_like"/>
    <property type="match status" value="1"/>
</dbReference>
<evidence type="ECO:0000313" key="4">
    <source>
        <dbReference type="Proteomes" id="UP000266426"/>
    </source>
</evidence>
<comment type="similarity">
    <text evidence="1 2">Belongs to the MEMO1 family.</text>
</comment>
<evidence type="ECO:0000313" key="3">
    <source>
        <dbReference type="EMBL" id="RJP56477.1"/>
    </source>
</evidence>
<proteinExistence type="inferred from homology"/>
<reference evidence="3 4" key="1">
    <citation type="journal article" date="2017" name="ISME J.">
        <title>Energy and carbon metabolisms in a deep terrestrial subsurface fluid microbial community.</title>
        <authorList>
            <person name="Momper L."/>
            <person name="Jungbluth S.P."/>
            <person name="Lee M.D."/>
            <person name="Amend J.P."/>
        </authorList>
    </citation>
    <scope>NUCLEOTIDE SEQUENCE [LARGE SCALE GENOMIC DNA]</scope>
    <source>
        <strain evidence="3">SURF_26</strain>
    </source>
</reference>
<evidence type="ECO:0000256" key="1">
    <source>
        <dbReference type="ARBA" id="ARBA00006315"/>
    </source>
</evidence>
<dbReference type="AlphaFoldDB" id="A0A3A4R0Y4"/>
<dbReference type="HAMAP" id="MF_00055">
    <property type="entry name" value="MEMO1"/>
    <property type="match status" value="1"/>
</dbReference>
<evidence type="ECO:0000256" key="2">
    <source>
        <dbReference type="HAMAP-Rule" id="MF_00055"/>
    </source>
</evidence>
<dbReference type="InterPro" id="IPR002737">
    <property type="entry name" value="MEMO1_fam"/>
</dbReference>
<comment type="caution">
    <text evidence="3">The sequence shown here is derived from an EMBL/GenBank/DDBJ whole genome shotgun (WGS) entry which is preliminary data.</text>
</comment>
<dbReference type="Gene3D" id="3.40.830.10">
    <property type="entry name" value="LigB-like"/>
    <property type="match status" value="1"/>
</dbReference>
<dbReference type="PANTHER" id="PTHR11060:SF0">
    <property type="entry name" value="PROTEIN MEMO1"/>
    <property type="match status" value="1"/>
</dbReference>
<sequence length="319" mass="35362">MKRMTAVSLMCMMFFTTISIYGRQNVRESILAGSWYPGSKQALHTEVQSFLDKADPENVTGRIFAIISPHAGYRYSGRAAAYGYKLLKDKDIQRVIVLAPSHQWGFRGASILDVDAYETPLGVVPVDQEAGDQLRTHPLIENIPQADMREHSLEIQLPFLQEVLGEFKLVPLVIGQLRGNDYSDIAQAIKPLLDDKTVVVVSSDFTHYGYNFSYIPFRDNVKNNLAKLDGGAVDTILNKNFDGFRSYLSDTGITICGKDPICVLLQMLPENADGTKLIYYTSGDVTGDFVSSVSYVSIVFTVPEPSQPEQSPAETTNSQ</sequence>
<gene>
    <name evidence="3" type="primary">amrB</name>
    <name evidence="3" type="ORF">C4541_12150</name>
</gene>